<proteinExistence type="predicted"/>
<dbReference type="InterPro" id="IPR027417">
    <property type="entry name" value="P-loop_NTPase"/>
</dbReference>
<dbReference type="InterPro" id="IPR011990">
    <property type="entry name" value="TPR-like_helical_dom_sf"/>
</dbReference>
<dbReference type="Gene3D" id="1.25.40.10">
    <property type="entry name" value="Tetratricopeptide repeat domain"/>
    <property type="match status" value="1"/>
</dbReference>
<organism evidence="2 3">
    <name type="scientific">Actinoallomurus acaciae</name>
    <dbReference type="NCBI Taxonomy" id="502577"/>
    <lineage>
        <taxon>Bacteria</taxon>
        <taxon>Bacillati</taxon>
        <taxon>Actinomycetota</taxon>
        <taxon>Actinomycetes</taxon>
        <taxon>Streptosporangiales</taxon>
        <taxon>Thermomonosporaceae</taxon>
        <taxon>Actinoallomurus</taxon>
    </lineage>
</organism>
<dbReference type="Pfam" id="PF13424">
    <property type="entry name" value="TPR_12"/>
    <property type="match status" value="1"/>
</dbReference>
<dbReference type="Proteomes" id="UP001589627">
    <property type="component" value="Unassembled WGS sequence"/>
</dbReference>
<dbReference type="SMART" id="SM00028">
    <property type="entry name" value="TPR"/>
    <property type="match status" value="3"/>
</dbReference>
<keyword evidence="3" id="KW-1185">Reference proteome</keyword>
<dbReference type="InterPro" id="IPR003593">
    <property type="entry name" value="AAA+_ATPase"/>
</dbReference>
<dbReference type="PRINTS" id="PR00364">
    <property type="entry name" value="DISEASERSIST"/>
</dbReference>
<evidence type="ECO:0000259" key="1">
    <source>
        <dbReference type="SMART" id="SM00382"/>
    </source>
</evidence>
<dbReference type="PANTHER" id="PTHR47691:SF3">
    <property type="entry name" value="HTH-TYPE TRANSCRIPTIONAL REGULATOR RV0890C-RELATED"/>
    <property type="match status" value="1"/>
</dbReference>
<sequence length="873" mass="95742">MADPDTWNAASSGGSRATAGIAFQARVFVYWAAHATAGLVPTLGLDPLARIESVGSEVGYAVDDLGIALSNGGFVFIQAKAGLSRLDGASQHFGKALDQVIEAYVNGIPTADGFRPLREDDDRLVIATDESGSASFQLSSIFARLRGHPRDYPLEQVAVNQQGRRALTVLRESLAARWRGATGTEMHETELRALLRVLQITQLDFSDPAGVDLRRCHGLLAPAEDRQNGRQAFDALFKIGVELGARRGWFSAEYLKAHVRKASTMRGVFDLPTRPEPFLERSEADPHMESPRHLIISGGPGAGKTALGIELAYRWADHFPDGQVLINLGGYGPGRPLTLEETVGSLLERMKAPADDDDPDEISRYHRLIESRKLLIVLDNAGDSVVESLLPRRGGSVVIITGRSNFGGLVTQANIAFLRLGTLPSKQAEDLLRAYVDSDRIAHEAEAFERILRACGGLPLAMAMVGGRVREAPDLPLSSLAEQLDDRTTVLDVFELGEFSASLAEVFSWSVDELPEDLRDAFLLYGGAPGPTLGVEGARVLLQRPRAERLLRQLARRQLLTEGADGFTMHDLVREYALQVGTADAGTVAFIDEANLRLLRHYAGRAPELERARSWTPTDIARYLAAYEYGLERGFLHEAVAIADALIERLWHSGRSQKCLDILDQLLVPLEGTEKQPYFKRLRAVTLRRLGRYREGAEAIERVLRDLDPARELERARCGHVLAVILSTSGNDEQAIGYYRSAVDIFASNGVRGEKADALNGLGWSEAALGRLQDGLEHCIAAARIHAELEEDTSHAADLDSIACINRELGNNGRALEYFERSLELYRLIGHNVNTSRTLMRMAETLSSVGDLVRAEEARREADEIARMMGDDS</sequence>
<evidence type="ECO:0000313" key="2">
    <source>
        <dbReference type="EMBL" id="MFB9831465.1"/>
    </source>
</evidence>
<comment type="caution">
    <text evidence="2">The sequence shown here is derived from an EMBL/GenBank/DDBJ whole genome shotgun (WGS) entry which is preliminary data.</text>
</comment>
<evidence type="ECO:0000313" key="3">
    <source>
        <dbReference type="Proteomes" id="UP001589627"/>
    </source>
</evidence>
<dbReference type="RefSeq" id="WP_378195607.1">
    <property type="nucleotide sequence ID" value="NZ_JBHLZP010000018.1"/>
</dbReference>
<dbReference type="PANTHER" id="PTHR47691">
    <property type="entry name" value="REGULATOR-RELATED"/>
    <property type="match status" value="1"/>
</dbReference>
<protein>
    <submittedName>
        <fullName evidence="2">Tetratricopeptide repeat protein</fullName>
    </submittedName>
</protein>
<dbReference type="Gene3D" id="3.40.50.300">
    <property type="entry name" value="P-loop containing nucleotide triphosphate hydrolases"/>
    <property type="match status" value="1"/>
</dbReference>
<gene>
    <name evidence="2" type="ORF">ACFFNX_04600</name>
</gene>
<dbReference type="SUPFAM" id="SSF48452">
    <property type="entry name" value="TPR-like"/>
    <property type="match status" value="2"/>
</dbReference>
<feature type="domain" description="AAA+ ATPase" evidence="1">
    <location>
        <begin position="290"/>
        <end position="426"/>
    </location>
</feature>
<name>A0ABV5Y8X1_9ACTN</name>
<dbReference type="SUPFAM" id="SSF52540">
    <property type="entry name" value="P-loop containing nucleoside triphosphate hydrolases"/>
    <property type="match status" value="1"/>
</dbReference>
<dbReference type="EMBL" id="JBHLZP010000018">
    <property type="protein sequence ID" value="MFB9831465.1"/>
    <property type="molecule type" value="Genomic_DNA"/>
</dbReference>
<reference evidence="2 3" key="1">
    <citation type="submission" date="2024-09" db="EMBL/GenBank/DDBJ databases">
        <authorList>
            <person name="Sun Q."/>
            <person name="Mori K."/>
        </authorList>
    </citation>
    <scope>NUCLEOTIDE SEQUENCE [LARGE SCALE GENOMIC DNA]</scope>
    <source>
        <strain evidence="2 3">TBRC 0563</strain>
    </source>
</reference>
<dbReference type="InterPro" id="IPR019734">
    <property type="entry name" value="TPR_rpt"/>
</dbReference>
<dbReference type="SMART" id="SM00382">
    <property type="entry name" value="AAA"/>
    <property type="match status" value="1"/>
</dbReference>
<accession>A0ABV5Y8X1</accession>